<dbReference type="eggNOG" id="KOG1052">
    <property type="taxonomic scope" value="Eukaryota"/>
</dbReference>
<evidence type="ECO:0000256" key="1">
    <source>
        <dbReference type="SAM" id="MobiDB-lite"/>
    </source>
</evidence>
<dbReference type="OrthoDB" id="8050636at2759"/>
<keyword evidence="2" id="KW-0812">Transmembrane</keyword>
<sequence length="284" mass="32558">MNISCLLQFESMAYRGSQTQSLALNQFVASALRVFIVDFYQRMAPSFMLIISCRRRSPWNFYRQIMQLLYESVDNMILQLIYHDHNNQSRRIPGPRLHNLLLVDSLQALLNEYINMFINCLLEVLGILVFFAICTIAFWLTLGYHLVQLLISLIHADRSVHMAIGIVLALLILACTVTLSTQPGGVSPIFSCSKCKQPSKSTSVNQIKLSIFAKIKAMLPVLGKEQQQKQSNKDKSRGARSYSDCQGRKIFNNLRRSALLMEMKQPPTWIIWLSDFVNRFLCRS</sequence>
<dbReference type="AlphaFoldDB" id="B4JX74"/>
<keyword evidence="2" id="KW-1133">Transmembrane helix</keyword>
<accession>B4JX74</accession>
<dbReference type="PhylomeDB" id="B4JX74"/>
<dbReference type="EMBL" id="CH916376">
    <property type="protein sequence ID" value="EDV95350.1"/>
    <property type="molecule type" value="Genomic_DNA"/>
</dbReference>
<dbReference type="Pfam" id="PF24061">
    <property type="entry name" value="LBD_receptor"/>
    <property type="match status" value="1"/>
</dbReference>
<name>B4JX74_DROGR</name>
<evidence type="ECO:0000313" key="5">
    <source>
        <dbReference type="Proteomes" id="UP000001070"/>
    </source>
</evidence>
<feature type="transmembrane region" description="Helical" evidence="2">
    <location>
        <begin position="116"/>
        <end position="140"/>
    </location>
</feature>
<reference evidence="4 5" key="1">
    <citation type="journal article" date="2007" name="Nature">
        <title>Evolution of genes and genomes on the Drosophila phylogeny.</title>
        <authorList>
            <consortium name="Drosophila 12 Genomes Consortium"/>
            <person name="Clark A.G."/>
            <person name="Eisen M.B."/>
            <person name="Smith D.R."/>
            <person name="Bergman C.M."/>
            <person name="Oliver B."/>
            <person name="Markow T.A."/>
            <person name="Kaufman T.C."/>
            <person name="Kellis M."/>
            <person name="Gelbart W."/>
            <person name="Iyer V.N."/>
            <person name="Pollard D.A."/>
            <person name="Sackton T.B."/>
            <person name="Larracuente A.M."/>
            <person name="Singh N.D."/>
            <person name="Abad J.P."/>
            <person name="Abt D.N."/>
            <person name="Adryan B."/>
            <person name="Aguade M."/>
            <person name="Akashi H."/>
            <person name="Anderson W.W."/>
            <person name="Aquadro C.F."/>
            <person name="Ardell D.H."/>
            <person name="Arguello R."/>
            <person name="Artieri C.G."/>
            <person name="Barbash D.A."/>
            <person name="Barker D."/>
            <person name="Barsanti P."/>
            <person name="Batterham P."/>
            <person name="Batzoglou S."/>
            <person name="Begun D."/>
            <person name="Bhutkar A."/>
            <person name="Blanco E."/>
            <person name="Bosak S.A."/>
            <person name="Bradley R.K."/>
            <person name="Brand A.D."/>
            <person name="Brent M.R."/>
            <person name="Brooks A.N."/>
            <person name="Brown R.H."/>
            <person name="Butlin R.K."/>
            <person name="Caggese C."/>
            <person name="Calvi B.R."/>
            <person name="Bernardo de Carvalho A."/>
            <person name="Caspi A."/>
            <person name="Castrezana S."/>
            <person name="Celniker S.E."/>
            <person name="Chang J.L."/>
            <person name="Chapple C."/>
            <person name="Chatterji S."/>
            <person name="Chinwalla A."/>
            <person name="Civetta A."/>
            <person name="Clifton S.W."/>
            <person name="Comeron J.M."/>
            <person name="Costello J.C."/>
            <person name="Coyne J.A."/>
            <person name="Daub J."/>
            <person name="David R.G."/>
            <person name="Delcher A.L."/>
            <person name="Delehaunty K."/>
            <person name="Do C.B."/>
            <person name="Ebling H."/>
            <person name="Edwards K."/>
            <person name="Eickbush T."/>
            <person name="Evans J.D."/>
            <person name="Filipski A."/>
            <person name="Findeiss S."/>
            <person name="Freyhult E."/>
            <person name="Fulton L."/>
            <person name="Fulton R."/>
            <person name="Garcia A.C."/>
            <person name="Gardiner A."/>
            <person name="Garfield D.A."/>
            <person name="Garvin B.E."/>
            <person name="Gibson G."/>
            <person name="Gilbert D."/>
            <person name="Gnerre S."/>
            <person name="Godfrey J."/>
            <person name="Good R."/>
            <person name="Gotea V."/>
            <person name="Gravely B."/>
            <person name="Greenberg A.J."/>
            <person name="Griffiths-Jones S."/>
            <person name="Gross S."/>
            <person name="Guigo R."/>
            <person name="Gustafson E.A."/>
            <person name="Haerty W."/>
            <person name="Hahn M.W."/>
            <person name="Halligan D.L."/>
            <person name="Halpern A.L."/>
            <person name="Halter G.M."/>
            <person name="Han M.V."/>
            <person name="Heger A."/>
            <person name="Hillier L."/>
            <person name="Hinrichs A.S."/>
            <person name="Holmes I."/>
            <person name="Hoskins R.A."/>
            <person name="Hubisz M.J."/>
            <person name="Hultmark D."/>
            <person name="Huntley M.A."/>
            <person name="Jaffe D.B."/>
            <person name="Jagadeeshan S."/>
            <person name="Jeck W.R."/>
            <person name="Johnson J."/>
            <person name="Jones C.D."/>
            <person name="Jordan W.C."/>
            <person name="Karpen G.H."/>
            <person name="Kataoka E."/>
            <person name="Keightley P.D."/>
            <person name="Kheradpour P."/>
            <person name="Kirkness E.F."/>
            <person name="Koerich L.B."/>
            <person name="Kristiansen K."/>
            <person name="Kudrna D."/>
            <person name="Kulathinal R.J."/>
            <person name="Kumar S."/>
            <person name="Kwok R."/>
            <person name="Lander E."/>
            <person name="Langley C.H."/>
            <person name="Lapoint R."/>
            <person name="Lazzaro B.P."/>
            <person name="Lee S.J."/>
            <person name="Levesque L."/>
            <person name="Li R."/>
            <person name="Lin C.F."/>
            <person name="Lin M.F."/>
            <person name="Lindblad-Toh K."/>
            <person name="Llopart A."/>
            <person name="Long M."/>
            <person name="Low L."/>
            <person name="Lozovsky E."/>
            <person name="Lu J."/>
            <person name="Luo M."/>
            <person name="Machado C.A."/>
            <person name="Makalowski W."/>
            <person name="Marzo M."/>
            <person name="Matsuda M."/>
            <person name="Matzkin L."/>
            <person name="McAllister B."/>
            <person name="McBride C.S."/>
            <person name="McKernan B."/>
            <person name="McKernan K."/>
            <person name="Mendez-Lago M."/>
            <person name="Minx P."/>
            <person name="Mollenhauer M.U."/>
            <person name="Montooth K."/>
            <person name="Mount S.M."/>
            <person name="Mu X."/>
            <person name="Myers E."/>
            <person name="Negre B."/>
            <person name="Newfeld S."/>
            <person name="Nielsen R."/>
            <person name="Noor M.A."/>
            <person name="O'Grady P."/>
            <person name="Pachter L."/>
            <person name="Papaceit M."/>
            <person name="Parisi M.J."/>
            <person name="Parisi M."/>
            <person name="Parts L."/>
            <person name="Pedersen J.S."/>
            <person name="Pesole G."/>
            <person name="Phillippy A.M."/>
            <person name="Ponting C.P."/>
            <person name="Pop M."/>
            <person name="Porcelli D."/>
            <person name="Powell J.R."/>
            <person name="Prohaska S."/>
            <person name="Pruitt K."/>
            <person name="Puig M."/>
            <person name="Quesneville H."/>
            <person name="Ram K.R."/>
            <person name="Rand D."/>
            <person name="Rasmussen M.D."/>
            <person name="Reed L.K."/>
            <person name="Reenan R."/>
            <person name="Reily A."/>
            <person name="Remington K.A."/>
            <person name="Rieger T.T."/>
            <person name="Ritchie M.G."/>
            <person name="Robin C."/>
            <person name="Rogers Y.H."/>
            <person name="Rohde C."/>
            <person name="Rozas J."/>
            <person name="Rubenfield M.J."/>
            <person name="Ruiz A."/>
            <person name="Russo S."/>
            <person name="Salzberg S.L."/>
            <person name="Sanchez-Gracia A."/>
            <person name="Saranga D.J."/>
            <person name="Sato H."/>
            <person name="Schaeffer S.W."/>
            <person name="Schatz M.C."/>
            <person name="Schlenke T."/>
            <person name="Schwartz R."/>
            <person name="Segarra C."/>
            <person name="Singh R.S."/>
            <person name="Sirot L."/>
            <person name="Sirota M."/>
            <person name="Sisneros N.B."/>
            <person name="Smith C.D."/>
            <person name="Smith T.F."/>
            <person name="Spieth J."/>
            <person name="Stage D.E."/>
            <person name="Stark A."/>
            <person name="Stephan W."/>
            <person name="Strausberg R.L."/>
            <person name="Strempel S."/>
            <person name="Sturgill D."/>
            <person name="Sutton G."/>
            <person name="Sutton G.G."/>
            <person name="Tao W."/>
            <person name="Teichmann S."/>
            <person name="Tobari Y.N."/>
            <person name="Tomimura Y."/>
            <person name="Tsolas J.M."/>
            <person name="Valente V.L."/>
            <person name="Venter E."/>
            <person name="Venter J.C."/>
            <person name="Vicario S."/>
            <person name="Vieira F.G."/>
            <person name="Vilella A.J."/>
            <person name="Villasante A."/>
            <person name="Walenz B."/>
            <person name="Wang J."/>
            <person name="Wasserman M."/>
            <person name="Watts T."/>
            <person name="Wilson D."/>
            <person name="Wilson R.K."/>
            <person name="Wing R.A."/>
            <person name="Wolfner M.F."/>
            <person name="Wong A."/>
            <person name="Wong G.K."/>
            <person name="Wu C.I."/>
            <person name="Wu G."/>
            <person name="Yamamoto D."/>
            <person name="Yang H.P."/>
            <person name="Yang S.P."/>
            <person name="Yorke J.A."/>
            <person name="Yoshida K."/>
            <person name="Zdobnov E."/>
            <person name="Zhang P."/>
            <person name="Zhang Y."/>
            <person name="Zimin A.V."/>
            <person name="Baldwin J."/>
            <person name="Abdouelleil A."/>
            <person name="Abdulkadir J."/>
            <person name="Abebe A."/>
            <person name="Abera B."/>
            <person name="Abreu J."/>
            <person name="Acer S.C."/>
            <person name="Aftuck L."/>
            <person name="Alexander A."/>
            <person name="An P."/>
            <person name="Anderson E."/>
            <person name="Anderson S."/>
            <person name="Arachi H."/>
            <person name="Azer M."/>
            <person name="Bachantsang P."/>
            <person name="Barry A."/>
            <person name="Bayul T."/>
            <person name="Berlin A."/>
            <person name="Bessette D."/>
            <person name="Bloom T."/>
            <person name="Blye J."/>
            <person name="Boguslavskiy L."/>
            <person name="Bonnet C."/>
            <person name="Boukhgalter B."/>
            <person name="Bourzgui I."/>
            <person name="Brown A."/>
            <person name="Cahill P."/>
            <person name="Channer S."/>
            <person name="Cheshatsang Y."/>
            <person name="Chuda L."/>
            <person name="Citroen M."/>
            <person name="Collymore A."/>
            <person name="Cooke P."/>
            <person name="Costello M."/>
            <person name="D'Aco K."/>
            <person name="Daza R."/>
            <person name="De Haan G."/>
            <person name="DeGray S."/>
            <person name="DeMaso C."/>
            <person name="Dhargay N."/>
            <person name="Dooley K."/>
            <person name="Dooley E."/>
            <person name="Doricent M."/>
            <person name="Dorje P."/>
            <person name="Dorjee K."/>
            <person name="Dupes A."/>
            <person name="Elong R."/>
            <person name="Falk J."/>
            <person name="Farina A."/>
            <person name="Faro S."/>
            <person name="Ferguson D."/>
            <person name="Fisher S."/>
            <person name="Foley C.D."/>
            <person name="Franke A."/>
            <person name="Friedrich D."/>
            <person name="Gadbois L."/>
            <person name="Gearin G."/>
            <person name="Gearin C.R."/>
            <person name="Giannoukos G."/>
            <person name="Goode T."/>
            <person name="Graham J."/>
            <person name="Grandbois E."/>
            <person name="Grewal S."/>
            <person name="Gyaltsen K."/>
            <person name="Hafez N."/>
            <person name="Hagos B."/>
            <person name="Hall J."/>
            <person name="Henson C."/>
            <person name="Hollinger A."/>
            <person name="Honan T."/>
            <person name="Huard M.D."/>
            <person name="Hughes L."/>
            <person name="Hurhula B."/>
            <person name="Husby M.E."/>
            <person name="Kamat A."/>
            <person name="Kanga B."/>
            <person name="Kashin S."/>
            <person name="Khazanovich D."/>
            <person name="Kisner P."/>
            <person name="Lance K."/>
            <person name="Lara M."/>
            <person name="Lee W."/>
            <person name="Lennon N."/>
            <person name="Letendre F."/>
            <person name="LeVine R."/>
            <person name="Lipovsky A."/>
            <person name="Liu X."/>
            <person name="Liu J."/>
            <person name="Liu S."/>
            <person name="Lokyitsang T."/>
            <person name="Lokyitsang Y."/>
            <person name="Lubonja R."/>
            <person name="Lui A."/>
            <person name="MacDonald P."/>
            <person name="Magnisalis V."/>
            <person name="Maru K."/>
            <person name="Matthews C."/>
            <person name="McCusker W."/>
            <person name="McDonough S."/>
            <person name="Mehta T."/>
            <person name="Meldrim J."/>
            <person name="Meneus L."/>
            <person name="Mihai O."/>
            <person name="Mihalev A."/>
            <person name="Mihova T."/>
            <person name="Mittelman R."/>
            <person name="Mlenga V."/>
            <person name="Montmayeur A."/>
            <person name="Mulrain L."/>
            <person name="Navidi A."/>
            <person name="Naylor J."/>
            <person name="Negash T."/>
            <person name="Nguyen T."/>
            <person name="Nguyen N."/>
            <person name="Nicol R."/>
            <person name="Norbu C."/>
            <person name="Norbu N."/>
            <person name="Novod N."/>
            <person name="O'Neill B."/>
            <person name="Osman S."/>
            <person name="Markiewicz E."/>
            <person name="Oyono O.L."/>
            <person name="Patti C."/>
            <person name="Phunkhang P."/>
            <person name="Pierre F."/>
            <person name="Priest M."/>
            <person name="Raghuraman S."/>
            <person name="Rege F."/>
            <person name="Reyes R."/>
            <person name="Rise C."/>
            <person name="Rogov P."/>
            <person name="Ross K."/>
            <person name="Ryan E."/>
            <person name="Settipalli S."/>
            <person name="Shea T."/>
            <person name="Sherpa N."/>
            <person name="Shi L."/>
            <person name="Shih D."/>
            <person name="Sparrow T."/>
            <person name="Spaulding J."/>
            <person name="Stalker J."/>
            <person name="Stange-Thomann N."/>
            <person name="Stavropoulos S."/>
            <person name="Stone C."/>
            <person name="Strader C."/>
            <person name="Tesfaye S."/>
            <person name="Thomson T."/>
            <person name="Thoulutsang Y."/>
            <person name="Thoulutsang D."/>
            <person name="Topham K."/>
            <person name="Topping I."/>
            <person name="Tsamla T."/>
            <person name="Vassiliev H."/>
            <person name="Vo A."/>
            <person name="Wangchuk T."/>
            <person name="Wangdi T."/>
            <person name="Weiand M."/>
            <person name="Wilkinson J."/>
            <person name="Wilson A."/>
            <person name="Yadav S."/>
            <person name="Young G."/>
            <person name="Yu Q."/>
            <person name="Zembek L."/>
            <person name="Zhong D."/>
            <person name="Zimmer A."/>
            <person name="Zwirko Z."/>
            <person name="Jaffe D.B."/>
            <person name="Alvarez P."/>
            <person name="Brockman W."/>
            <person name="Butler J."/>
            <person name="Chin C."/>
            <person name="Gnerre S."/>
            <person name="Grabherr M."/>
            <person name="Kleber M."/>
            <person name="Mauceli E."/>
            <person name="MacCallum I."/>
        </authorList>
    </citation>
    <scope>NUCLEOTIDE SEQUENCE [LARGE SCALE GENOMIC DNA]</scope>
    <source>
        <strain evidence="5">Tucson 15287-2541.00</strain>
    </source>
</reference>
<organism evidence="5">
    <name type="scientific">Drosophila grimshawi</name>
    <name type="common">Hawaiian fruit fly</name>
    <name type="synonym">Idiomyia grimshawi</name>
    <dbReference type="NCBI Taxonomy" id="7222"/>
    <lineage>
        <taxon>Eukaryota</taxon>
        <taxon>Metazoa</taxon>
        <taxon>Ecdysozoa</taxon>
        <taxon>Arthropoda</taxon>
        <taxon>Hexapoda</taxon>
        <taxon>Insecta</taxon>
        <taxon>Pterygota</taxon>
        <taxon>Neoptera</taxon>
        <taxon>Endopterygota</taxon>
        <taxon>Diptera</taxon>
        <taxon>Brachycera</taxon>
        <taxon>Muscomorpha</taxon>
        <taxon>Ephydroidea</taxon>
        <taxon>Drosophilidae</taxon>
        <taxon>Drosophila</taxon>
        <taxon>Hawaiian Drosophila</taxon>
    </lineage>
</organism>
<feature type="transmembrane region" description="Helical" evidence="2">
    <location>
        <begin position="160"/>
        <end position="179"/>
    </location>
</feature>
<proteinExistence type="predicted"/>
<feature type="domain" description="Putative ionotropic receptor ligand binding" evidence="3">
    <location>
        <begin position="24"/>
        <end position="115"/>
    </location>
</feature>
<dbReference type="InterPro" id="IPR056198">
    <property type="entry name" value="LBD_receptor"/>
</dbReference>
<evidence type="ECO:0000256" key="2">
    <source>
        <dbReference type="SAM" id="Phobius"/>
    </source>
</evidence>
<dbReference type="InParanoid" id="B4JX74"/>
<evidence type="ECO:0000313" key="4">
    <source>
        <dbReference type="EMBL" id="EDV95350.1"/>
    </source>
</evidence>
<dbReference type="Proteomes" id="UP000001070">
    <property type="component" value="Unassembled WGS sequence"/>
</dbReference>
<keyword evidence="2" id="KW-0472">Membrane</keyword>
<dbReference type="HOGENOM" id="CLU_980963_0_0_1"/>
<gene>
    <name evidence="4" type="primary">Dgri\GH17622</name>
    <name evidence="4" type="ORF">Dgri_GH17622</name>
</gene>
<keyword evidence="5" id="KW-1185">Reference proteome</keyword>
<evidence type="ECO:0000259" key="3">
    <source>
        <dbReference type="Pfam" id="PF24061"/>
    </source>
</evidence>
<feature type="region of interest" description="Disordered" evidence="1">
    <location>
        <begin position="223"/>
        <end position="243"/>
    </location>
</feature>
<protein>
    <submittedName>
        <fullName evidence="4">GH17622</fullName>
    </submittedName>
</protein>